<dbReference type="NCBIfam" id="NF033788">
    <property type="entry name" value="HTH_metalloreg"/>
    <property type="match status" value="1"/>
</dbReference>
<evidence type="ECO:0000313" key="5">
    <source>
        <dbReference type="EMBL" id="MDQ9092577.1"/>
    </source>
</evidence>
<evidence type="ECO:0000313" key="6">
    <source>
        <dbReference type="Proteomes" id="UP001226574"/>
    </source>
</evidence>
<dbReference type="Gene3D" id="1.10.10.10">
    <property type="entry name" value="Winged helix-like DNA-binding domain superfamily/Winged helix DNA-binding domain"/>
    <property type="match status" value="1"/>
</dbReference>
<reference evidence="5 6" key="1">
    <citation type="submission" date="2023-08" db="EMBL/GenBank/DDBJ databases">
        <title>Pseudoalteromonas haloplanktis LL1 genome.</title>
        <authorList>
            <person name="Wu S."/>
        </authorList>
    </citation>
    <scope>NUCLEOTIDE SEQUENCE [LARGE SCALE GENOMIC DNA]</scope>
    <source>
        <strain evidence="5 6">LL1</strain>
    </source>
</reference>
<evidence type="ECO:0000256" key="3">
    <source>
        <dbReference type="ARBA" id="ARBA00023163"/>
    </source>
</evidence>
<evidence type="ECO:0000256" key="2">
    <source>
        <dbReference type="ARBA" id="ARBA00023125"/>
    </source>
</evidence>
<dbReference type="EMBL" id="JAVIFY010000009">
    <property type="protein sequence ID" value="MDQ9092577.1"/>
    <property type="molecule type" value="Genomic_DNA"/>
</dbReference>
<evidence type="ECO:0000259" key="4">
    <source>
        <dbReference type="PROSITE" id="PS50987"/>
    </source>
</evidence>
<comment type="caution">
    <text evidence="5">The sequence shown here is derived from an EMBL/GenBank/DDBJ whole genome shotgun (WGS) entry which is preliminary data.</text>
</comment>
<dbReference type="Pfam" id="PF01022">
    <property type="entry name" value="HTH_5"/>
    <property type="match status" value="1"/>
</dbReference>
<keyword evidence="3" id="KW-0804">Transcription</keyword>
<dbReference type="InterPro" id="IPR011991">
    <property type="entry name" value="ArsR-like_HTH"/>
</dbReference>
<dbReference type="PANTHER" id="PTHR33154:SF28">
    <property type="entry name" value="HTH-TYPE TRANSCRIPTIONAL REGULATOR YGAV-RELATED"/>
    <property type="match status" value="1"/>
</dbReference>
<dbReference type="SUPFAM" id="SSF46785">
    <property type="entry name" value="Winged helix' DNA-binding domain"/>
    <property type="match status" value="1"/>
</dbReference>
<accession>A0ABU1BG51</accession>
<dbReference type="PRINTS" id="PR00778">
    <property type="entry name" value="HTHARSR"/>
</dbReference>
<dbReference type="InterPro" id="IPR001845">
    <property type="entry name" value="HTH_ArsR_DNA-bd_dom"/>
</dbReference>
<keyword evidence="1" id="KW-0805">Transcription regulation</keyword>
<dbReference type="InterPro" id="IPR036390">
    <property type="entry name" value="WH_DNA-bd_sf"/>
</dbReference>
<evidence type="ECO:0000256" key="1">
    <source>
        <dbReference type="ARBA" id="ARBA00023015"/>
    </source>
</evidence>
<dbReference type="PROSITE" id="PS50987">
    <property type="entry name" value="HTH_ARSR_2"/>
    <property type="match status" value="1"/>
</dbReference>
<keyword evidence="6" id="KW-1185">Reference proteome</keyword>
<dbReference type="InterPro" id="IPR036388">
    <property type="entry name" value="WH-like_DNA-bd_sf"/>
</dbReference>
<dbReference type="InterPro" id="IPR051081">
    <property type="entry name" value="HTH_MetalResp_TranReg"/>
</dbReference>
<dbReference type="RefSeq" id="WP_309039247.1">
    <property type="nucleotide sequence ID" value="NZ_JAVIFY010000009.1"/>
</dbReference>
<proteinExistence type="predicted"/>
<dbReference type="Proteomes" id="UP001226574">
    <property type="component" value="Unassembled WGS sequence"/>
</dbReference>
<gene>
    <name evidence="5" type="ORF">RC083_13350</name>
</gene>
<dbReference type="SMART" id="SM00418">
    <property type="entry name" value="HTH_ARSR"/>
    <property type="match status" value="1"/>
</dbReference>
<protein>
    <submittedName>
        <fullName evidence="5">Metalloregulator ArsR/SmtB family transcription factor</fullName>
    </submittedName>
</protein>
<sequence>MSIDFAAMTNNVERAEQLLKILANKNRLMILCSLQEREMSVSELNESIPLAQSALSQHLAALRKANIVNTRRDGQTIFYRVIDENAQAMLATLYGLFCKD</sequence>
<feature type="domain" description="HTH arsR-type" evidence="4">
    <location>
        <begin position="7"/>
        <end position="100"/>
    </location>
</feature>
<dbReference type="CDD" id="cd00090">
    <property type="entry name" value="HTH_ARSR"/>
    <property type="match status" value="1"/>
</dbReference>
<organism evidence="5 6">
    <name type="scientific">Pseudoalteromonas haloplanktis</name>
    <name type="common">Alteromonas haloplanktis</name>
    <dbReference type="NCBI Taxonomy" id="228"/>
    <lineage>
        <taxon>Bacteria</taxon>
        <taxon>Pseudomonadati</taxon>
        <taxon>Pseudomonadota</taxon>
        <taxon>Gammaproteobacteria</taxon>
        <taxon>Alteromonadales</taxon>
        <taxon>Pseudoalteromonadaceae</taxon>
        <taxon>Pseudoalteromonas</taxon>
    </lineage>
</organism>
<dbReference type="PANTHER" id="PTHR33154">
    <property type="entry name" value="TRANSCRIPTIONAL REGULATOR, ARSR FAMILY"/>
    <property type="match status" value="1"/>
</dbReference>
<name>A0ABU1BG51_PSEHA</name>
<keyword evidence="2" id="KW-0238">DNA-binding</keyword>